<feature type="domain" description="DUF2061" evidence="1">
    <location>
        <begin position="33"/>
        <end position="84"/>
    </location>
</feature>
<comment type="caution">
    <text evidence="2">The sequence shown here is derived from an EMBL/GenBank/DDBJ whole genome shotgun (WGS) entry which is preliminary data.</text>
</comment>
<reference evidence="2 3" key="1">
    <citation type="submission" date="2018-07" db="EMBL/GenBank/DDBJ databases">
        <title>Leeuwenhoekiella genomics.</title>
        <authorList>
            <person name="Tahon G."/>
            <person name="Willems A."/>
        </authorList>
    </citation>
    <scope>NUCLEOTIDE SEQUENCE [LARGE SCALE GENOMIC DNA]</scope>
    <source>
        <strain evidence="2 3">R-50232</strain>
    </source>
</reference>
<dbReference type="Pfam" id="PF09834">
    <property type="entry name" value="DUF2061"/>
    <property type="match status" value="1"/>
</dbReference>
<name>A0A4Q0P0Z8_9FLAO</name>
<sequence length="90" mass="10399">MILDQVYNEAQTDKSQKVTYKKDASTEKPLRSVVKSVSWRIVGTIDTILISWFITGTLSLAFSIGAVELVTKMVLYFFHERIWNTIKWGR</sequence>
<evidence type="ECO:0000259" key="1">
    <source>
        <dbReference type="Pfam" id="PF09834"/>
    </source>
</evidence>
<dbReference type="OrthoDB" id="197461at2"/>
<evidence type="ECO:0000313" key="2">
    <source>
        <dbReference type="EMBL" id="RXG18478.1"/>
    </source>
</evidence>
<organism evidence="2 3">
    <name type="scientific">Leeuwenhoekiella aestuarii</name>
    <dbReference type="NCBI Taxonomy" id="2249426"/>
    <lineage>
        <taxon>Bacteria</taxon>
        <taxon>Pseudomonadati</taxon>
        <taxon>Bacteroidota</taxon>
        <taxon>Flavobacteriia</taxon>
        <taxon>Flavobacteriales</taxon>
        <taxon>Flavobacteriaceae</taxon>
        <taxon>Leeuwenhoekiella</taxon>
    </lineage>
</organism>
<protein>
    <submittedName>
        <fullName evidence="2">Putative membrane protein</fullName>
    </submittedName>
</protein>
<gene>
    <name evidence="2" type="ORF">DSM04_101677</name>
</gene>
<dbReference type="RefSeq" id="WP_128760019.1">
    <property type="nucleotide sequence ID" value="NZ_QOVI01000001.1"/>
</dbReference>
<dbReference type="EMBL" id="QOVI01000001">
    <property type="protein sequence ID" value="RXG18478.1"/>
    <property type="molecule type" value="Genomic_DNA"/>
</dbReference>
<accession>A0A4Q0P0Z8</accession>
<dbReference type="Proteomes" id="UP000289821">
    <property type="component" value="Unassembled WGS sequence"/>
</dbReference>
<keyword evidence="3" id="KW-1185">Reference proteome</keyword>
<proteinExistence type="predicted"/>
<dbReference type="InterPro" id="IPR018638">
    <property type="entry name" value="DUF2061_membrane"/>
</dbReference>
<dbReference type="AlphaFoldDB" id="A0A4Q0P0Z8"/>
<evidence type="ECO:0000313" key="3">
    <source>
        <dbReference type="Proteomes" id="UP000289821"/>
    </source>
</evidence>